<evidence type="ECO:0000313" key="2">
    <source>
        <dbReference type="EMBL" id="KAK9947516.1"/>
    </source>
</evidence>
<dbReference type="Proteomes" id="UP001457282">
    <property type="component" value="Unassembled WGS sequence"/>
</dbReference>
<proteinExistence type="predicted"/>
<dbReference type="AlphaFoldDB" id="A0AAW1YH42"/>
<reference evidence="2 3" key="1">
    <citation type="journal article" date="2023" name="G3 (Bethesda)">
        <title>A chromosome-length genome assembly and annotation of blackberry (Rubus argutus, cv. 'Hillquist').</title>
        <authorList>
            <person name="Bruna T."/>
            <person name="Aryal R."/>
            <person name="Dudchenko O."/>
            <person name="Sargent D.J."/>
            <person name="Mead D."/>
            <person name="Buti M."/>
            <person name="Cavallini A."/>
            <person name="Hytonen T."/>
            <person name="Andres J."/>
            <person name="Pham M."/>
            <person name="Weisz D."/>
            <person name="Mascagni F."/>
            <person name="Usai G."/>
            <person name="Natali L."/>
            <person name="Bassil N."/>
            <person name="Fernandez G.E."/>
            <person name="Lomsadze A."/>
            <person name="Armour M."/>
            <person name="Olukolu B."/>
            <person name="Poorten T."/>
            <person name="Britton C."/>
            <person name="Davik J."/>
            <person name="Ashrafi H."/>
            <person name="Aiden E.L."/>
            <person name="Borodovsky M."/>
            <person name="Worthington M."/>
        </authorList>
    </citation>
    <scope>NUCLEOTIDE SEQUENCE [LARGE SCALE GENOMIC DNA]</scope>
    <source>
        <strain evidence="2">PI 553951</strain>
    </source>
</reference>
<accession>A0AAW1YH42</accession>
<evidence type="ECO:0000256" key="1">
    <source>
        <dbReference type="SAM" id="MobiDB-lite"/>
    </source>
</evidence>
<feature type="compositionally biased region" description="Basic and acidic residues" evidence="1">
    <location>
        <begin position="29"/>
        <end position="40"/>
    </location>
</feature>
<protein>
    <submittedName>
        <fullName evidence="2">Uncharacterized protein</fullName>
    </submittedName>
</protein>
<feature type="region of interest" description="Disordered" evidence="1">
    <location>
        <begin position="1"/>
        <end position="51"/>
    </location>
</feature>
<gene>
    <name evidence="2" type="ORF">M0R45_003136</name>
</gene>
<evidence type="ECO:0000313" key="3">
    <source>
        <dbReference type="Proteomes" id="UP001457282"/>
    </source>
</evidence>
<feature type="compositionally biased region" description="Basic residues" evidence="1">
    <location>
        <begin position="1"/>
        <end position="14"/>
    </location>
</feature>
<dbReference type="EMBL" id="JBEDUW010000001">
    <property type="protein sequence ID" value="KAK9947516.1"/>
    <property type="molecule type" value="Genomic_DNA"/>
</dbReference>
<name>A0AAW1YH42_RUBAR</name>
<sequence length="105" mass="12592">MKNTKSRNVRKRRKSNEIGARVGNFLPEGFRRRSETRREAQSPSFEAPVVRERSRAFQSERRREGERRQRDWAWLGVKPEKANWTVKQKEVVGTFGIRFWGSDWK</sequence>
<organism evidence="2 3">
    <name type="scientific">Rubus argutus</name>
    <name type="common">Southern blackberry</name>
    <dbReference type="NCBI Taxonomy" id="59490"/>
    <lineage>
        <taxon>Eukaryota</taxon>
        <taxon>Viridiplantae</taxon>
        <taxon>Streptophyta</taxon>
        <taxon>Embryophyta</taxon>
        <taxon>Tracheophyta</taxon>
        <taxon>Spermatophyta</taxon>
        <taxon>Magnoliopsida</taxon>
        <taxon>eudicotyledons</taxon>
        <taxon>Gunneridae</taxon>
        <taxon>Pentapetalae</taxon>
        <taxon>rosids</taxon>
        <taxon>fabids</taxon>
        <taxon>Rosales</taxon>
        <taxon>Rosaceae</taxon>
        <taxon>Rosoideae</taxon>
        <taxon>Rosoideae incertae sedis</taxon>
        <taxon>Rubus</taxon>
    </lineage>
</organism>
<keyword evidence="3" id="KW-1185">Reference proteome</keyword>
<comment type="caution">
    <text evidence="2">The sequence shown here is derived from an EMBL/GenBank/DDBJ whole genome shotgun (WGS) entry which is preliminary data.</text>
</comment>